<feature type="non-terminal residue" evidence="2">
    <location>
        <position position="83"/>
    </location>
</feature>
<name>A0A091N8I1_9PASS</name>
<protein>
    <submittedName>
        <fullName evidence="2">Uncharacterized protein</fullName>
    </submittedName>
</protein>
<evidence type="ECO:0000313" key="2">
    <source>
        <dbReference type="EMBL" id="KFP72474.1"/>
    </source>
</evidence>
<dbReference type="AlphaFoldDB" id="A0A091N8I1"/>
<evidence type="ECO:0000313" key="3">
    <source>
        <dbReference type="Proteomes" id="UP000053537"/>
    </source>
</evidence>
<reference evidence="2 3" key="1">
    <citation type="submission" date="2014-04" db="EMBL/GenBank/DDBJ databases">
        <title>Genome evolution of avian class.</title>
        <authorList>
            <person name="Zhang G."/>
            <person name="Li C."/>
        </authorList>
    </citation>
    <scope>NUCLEOTIDE SEQUENCE [LARGE SCALE GENOMIC DNA]</scope>
    <source>
        <strain evidence="2">BGI_N310</strain>
    </source>
</reference>
<proteinExistence type="predicted"/>
<feature type="compositionally biased region" description="Basic and acidic residues" evidence="1">
    <location>
        <begin position="29"/>
        <end position="46"/>
    </location>
</feature>
<dbReference type="Proteomes" id="UP000053537">
    <property type="component" value="Unassembled WGS sequence"/>
</dbReference>
<sequence length="83" mass="9060">NFSFISFLIDEIKPSAVASLSSSEDTELSEDKDSLKDSKSTRENDPVHPVACEQDQAEGQQDASVEEEMKTGADSQSSCMEIE</sequence>
<accession>A0A091N8I1</accession>
<feature type="non-terminal residue" evidence="2">
    <location>
        <position position="1"/>
    </location>
</feature>
<gene>
    <name evidence="2" type="ORF">N310_01822</name>
</gene>
<feature type="compositionally biased region" description="Polar residues" evidence="1">
    <location>
        <begin position="73"/>
        <end position="83"/>
    </location>
</feature>
<evidence type="ECO:0000256" key="1">
    <source>
        <dbReference type="SAM" id="MobiDB-lite"/>
    </source>
</evidence>
<organism evidence="2 3">
    <name type="scientific">Acanthisitta chloris</name>
    <name type="common">rifleman</name>
    <dbReference type="NCBI Taxonomy" id="57068"/>
    <lineage>
        <taxon>Eukaryota</taxon>
        <taxon>Metazoa</taxon>
        <taxon>Chordata</taxon>
        <taxon>Craniata</taxon>
        <taxon>Vertebrata</taxon>
        <taxon>Euteleostomi</taxon>
        <taxon>Archelosauria</taxon>
        <taxon>Archosauria</taxon>
        <taxon>Dinosauria</taxon>
        <taxon>Saurischia</taxon>
        <taxon>Theropoda</taxon>
        <taxon>Coelurosauria</taxon>
        <taxon>Aves</taxon>
        <taxon>Neognathae</taxon>
        <taxon>Neoaves</taxon>
        <taxon>Telluraves</taxon>
        <taxon>Australaves</taxon>
        <taxon>Passeriformes</taxon>
        <taxon>Acanthisittidae</taxon>
        <taxon>Acanthisitta</taxon>
    </lineage>
</organism>
<dbReference type="EMBL" id="KK825558">
    <property type="protein sequence ID" value="KFP72474.1"/>
    <property type="molecule type" value="Genomic_DNA"/>
</dbReference>
<keyword evidence="3" id="KW-1185">Reference proteome</keyword>
<feature type="region of interest" description="Disordered" evidence="1">
    <location>
        <begin position="16"/>
        <end position="83"/>
    </location>
</feature>